<reference evidence="6 7" key="1">
    <citation type="journal article" date="2024" name="Microbiol. Resour. Announc.">
        <title>Genome annotations for the ascomycete fungi Trichoderma harzianum, Trichoderma aggressivum, and Purpureocillium lilacinum.</title>
        <authorList>
            <person name="Beijen E.P.W."/>
            <person name="Ohm R.A."/>
        </authorList>
    </citation>
    <scope>NUCLEOTIDE SEQUENCE [LARGE SCALE GENOMIC DNA]</scope>
    <source>
        <strain evidence="6 7">CBS 150709</strain>
    </source>
</reference>
<keyword evidence="3" id="KW-0560">Oxidoreductase</keyword>
<feature type="region of interest" description="Disordered" evidence="4">
    <location>
        <begin position="16"/>
        <end position="323"/>
    </location>
</feature>
<feature type="compositionally biased region" description="Low complexity" evidence="4">
    <location>
        <begin position="18"/>
        <end position="43"/>
    </location>
</feature>
<feature type="compositionally biased region" description="Basic and acidic residues" evidence="4">
    <location>
        <begin position="94"/>
        <end position="111"/>
    </location>
</feature>
<dbReference type="SMART" id="SM00822">
    <property type="entry name" value="PKS_KR"/>
    <property type="match status" value="1"/>
</dbReference>
<gene>
    <name evidence="6" type="ORF">Purlil1_2332</name>
</gene>
<dbReference type="InterPro" id="IPR057326">
    <property type="entry name" value="KR_dom"/>
</dbReference>
<dbReference type="EMBL" id="JAWRVI010000006">
    <property type="protein sequence ID" value="KAK4093175.1"/>
    <property type="molecule type" value="Genomic_DNA"/>
</dbReference>
<dbReference type="Proteomes" id="UP001287286">
    <property type="component" value="Unassembled WGS sequence"/>
</dbReference>
<evidence type="ECO:0000256" key="1">
    <source>
        <dbReference type="ARBA" id="ARBA00006484"/>
    </source>
</evidence>
<feature type="compositionally biased region" description="Basic and acidic residues" evidence="4">
    <location>
        <begin position="213"/>
        <end position="232"/>
    </location>
</feature>
<dbReference type="InterPro" id="IPR020904">
    <property type="entry name" value="Sc_DH/Rdtase_CS"/>
</dbReference>
<feature type="domain" description="Ketoreductase" evidence="5">
    <location>
        <begin position="353"/>
        <end position="555"/>
    </location>
</feature>
<evidence type="ECO:0000256" key="3">
    <source>
        <dbReference type="ARBA" id="ARBA00023002"/>
    </source>
</evidence>
<evidence type="ECO:0000313" key="6">
    <source>
        <dbReference type="EMBL" id="KAK4093175.1"/>
    </source>
</evidence>
<keyword evidence="2" id="KW-0521">NADP</keyword>
<feature type="compositionally biased region" description="Basic and acidic residues" evidence="4">
    <location>
        <begin position="130"/>
        <end position="150"/>
    </location>
</feature>
<dbReference type="InterPro" id="IPR036291">
    <property type="entry name" value="NAD(P)-bd_dom_sf"/>
</dbReference>
<dbReference type="PROSITE" id="PS00061">
    <property type="entry name" value="ADH_SHORT"/>
    <property type="match status" value="1"/>
</dbReference>
<dbReference type="SUPFAM" id="SSF51735">
    <property type="entry name" value="NAD(P)-binding Rossmann-fold domains"/>
    <property type="match status" value="1"/>
</dbReference>
<feature type="compositionally biased region" description="Basic and acidic residues" evidence="4">
    <location>
        <begin position="57"/>
        <end position="81"/>
    </location>
</feature>
<name>A0ABR0CAC2_PURLI</name>
<protein>
    <recommendedName>
        <fullName evidence="5">Ketoreductase domain-containing protein</fullName>
    </recommendedName>
</protein>
<evidence type="ECO:0000256" key="4">
    <source>
        <dbReference type="SAM" id="MobiDB-lite"/>
    </source>
</evidence>
<dbReference type="PANTHER" id="PTHR42760">
    <property type="entry name" value="SHORT-CHAIN DEHYDROGENASES/REDUCTASES FAMILY MEMBER"/>
    <property type="match status" value="1"/>
</dbReference>
<dbReference type="InterPro" id="IPR002347">
    <property type="entry name" value="SDR_fam"/>
</dbReference>
<comment type="similarity">
    <text evidence="1">Belongs to the short-chain dehydrogenases/reductases (SDR) family.</text>
</comment>
<dbReference type="CDD" id="cd05233">
    <property type="entry name" value="SDR_c"/>
    <property type="match status" value="1"/>
</dbReference>
<feature type="compositionally biased region" description="Polar residues" evidence="4">
    <location>
        <begin position="249"/>
        <end position="266"/>
    </location>
</feature>
<feature type="compositionally biased region" description="Low complexity" evidence="4">
    <location>
        <begin position="173"/>
        <end position="192"/>
    </location>
</feature>
<evidence type="ECO:0000259" key="5">
    <source>
        <dbReference type="SMART" id="SM00822"/>
    </source>
</evidence>
<dbReference type="Pfam" id="PF00106">
    <property type="entry name" value="adh_short"/>
    <property type="match status" value="1"/>
</dbReference>
<sequence length="646" mass="67927">MSLSLRSAAALGRHVLAPRRPVTRTTTAAAASSSSSSAAAVARQYHTTPRRALPYKDSQDRETLRPRTAEHTATGRDDDVAGAHPDAAFNPSKTRPETERRTAAAEEEKQNGGKGGKSAVEGSAANQELSKPRGDERSDADRGAGREVRKGGRSGAGSPPKKGEPLNTADGVPSTSTSSRPPAPPARSDSSACSGTHLEGTGPVHWTSSVERPPPHRDPAGSLPDRHPSIPDRRHHHSPPGSPAEGSATRRQITTLESRNDGNTNRFEPADCGVPASHPSVSSRTSRLGLDSSRVTLLRPGKTSRVAVSEYQPAGAPPPSPRPLKLTHIRRPLQISTALPCHNMAPSRPYDGKLGIVTGGSRGIGAAVARRLAAKGCNLLLVFTSESSKQPTEKLCHELSSAHQMRCSSVQADLSGPEAAAHKIVDAAQGFFSTYNTSGDFQVDILVNNAGVSSNQAMNDAALGPIAADEFTRVYNVNVLAPLLLTQAVAPHLPRDRSGRVVNVSSVSSSIGYQGQSVYAGSKAALEAMTRTWSRELAEHATVNAVNPGPAWGDMYAEAGEKFWRINQPYVDAAPLASYSCEKAVLDAAGDDAERFDKTVREGMGGRRPGFTSEIAGTIDMLCSAEAGWTTGSVVCANGGMKMSIA</sequence>
<accession>A0ABR0CAC2</accession>
<keyword evidence="7" id="KW-1185">Reference proteome</keyword>
<dbReference type="PANTHER" id="PTHR42760:SF111">
    <property type="entry name" value="3-OXOACYL-(ACYL-CARRIER-PROTEIN) REDUCTASE (AFU_ORTHOLOGUE AFUA_1G10100)"/>
    <property type="match status" value="1"/>
</dbReference>
<dbReference type="PRINTS" id="PR00080">
    <property type="entry name" value="SDRFAMILY"/>
</dbReference>
<comment type="caution">
    <text evidence="6">The sequence shown here is derived from an EMBL/GenBank/DDBJ whole genome shotgun (WGS) entry which is preliminary data.</text>
</comment>
<evidence type="ECO:0000256" key="2">
    <source>
        <dbReference type="ARBA" id="ARBA00022857"/>
    </source>
</evidence>
<proteinExistence type="inferred from homology"/>
<evidence type="ECO:0000313" key="7">
    <source>
        <dbReference type="Proteomes" id="UP001287286"/>
    </source>
</evidence>
<dbReference type="Gene3D" id="3.40.50.720">
    <property type="entry name" value="NAD(P)-binding Rossmann-like Domain"/>
    <property type="match status" value="1"/>
</dbReference>
<organism evidence="6 7">
    <name type="scientific">Purpureocillium lilacinum</name>
    <name type="common">Paecilomyces lilacinus</name>
    <dbReference type="NCBI Taxonomy" id="33203"/>
    <lineage>
        <taxon>Eukaryota</taxon>
        <taxon>Fungi</taxon>
        <taxon>Dikarya</taxon>
        <taxon>Ascomycota</taxon>
        <taxon>Pezizomycotina</taxon>
        <taxon>Sordariomycetes</taxon>
        <taxon>Hypocreomycetidae</taxon>
        <taxon>Hypocreales</taxon>
        <taxon>Ophiocordycipitaceae</taxon>
        <taxon>Purpureocillium</taxon>
    </lineage>
</organism>
<dbReference type="PRINTS" id="PR00081">
    <property type="entry name" value="GDHRDH"/>
</dbReference>